<dbReference type="InterPro" id="IPR018252">
    <property type="entry name" value="Annexin_repeat_CS"/>
</dbReference>
<dbReference type="InterPro" id="IPR018502">
    <property type="entry name" value="Annexin_repeat"/>
</dbReference>
<dbReference type="GeneID" id="20233172"/>
<evidence type="ECO:0000256" key="1">
    <source>
        <dbReference type="ARBA" id="ARBA00004340"/>
    </source>
</evidence>
<dbReference type="Proteomes" id="UP000030746">
    <property type="component" value="Unassembled WGS sequence"/>
</dbReference>
<evidence type="ECO:0000256" key="2">
    <source>
        <dbReference type="ARBA" id="ARBA00004550"/>
    </source>
</evidence>
<sequence>MAAIDVSGNLPAIDNPTVRPYEDFNVEADAEALRAAMKGTGTEEALIIEIVSHRSNEQRQEIEKMYKTMFGKDLIKDLCSELSGNLEETIMALFKSPAYYDTWSLHKAMKGIGTDDDVLIEILATRENDEIAAINECYKEIYGKTLEEKISSETSGKYKRLLVALCQGNRNEVSDENYEIASRQDAEKLYKAGEKKLGTDESMFIQILGLRNYYQISAIVEEYQEIAGKELRESIKSEMSGNLAKGLTAIVDSSHPPTYFAKKLKKAMSGIGTDDSTLIRIIVSRSEIDLADIKQIFDEDYGKSLQDAISSDTSGKYKKLLLALCG</sequence>
<dbReference type="PROSITE" id="PS51897">
    <property type="entry name" value="ANNEXIN_2"/>
    <property type="match status" value="4"/>
</dbReference>
<gene>
    <name evidence="12" type="ORF">LOTGIDRAFT_131243</name>
</gene>
<evidence type="ECO:0000313" key="12">
    <source>
        <dbReference type="EMBL" id="ESO84940.1"/>
    </source>
</evidence>
<accession>V3ZQZ4</accession>
<dbReference type="OMA" id="VRGPLMQ"/>
<dbReference type="GO" id="GO:0043657">
    <property type="term" value="C:host cell"/>
    <property type="evidence" value="ECO:0007669"/>
    <property type="project" value="UniProtKB-SubCell"/>
</dbReference>
<evidence type="ECO:0000256" key="11">
    <source>
        <dbReference type="RuleBase" id="RU003540"/>
    </source>
</evidence>
<dbReference type="PANTHER" id="PTHR10502:SF102">
    <property type="entry name" value="ANNEXIN B11"/>
    <property type="match status" value="1"/>
</dbReference>
<dbReference type="EMBL" id="KB203357">
    <property type="protein sequence ID" value="ESO84940.1"/>
    <property type="molecule type" value="Genomic_DNA"/>
</dbReference>
<dbReference type="PROSITE" id="PS00223">
    <property type="entry name" value="ANNEXIN_1"/>
    <property type="match status" value="3"/>
</dbReference>
<comment type="similarity">
    <text evidence="3 11">Belongs to the annexin family.</text>
</comment>
<dbReference type="GO" id="GO:0005544">
    <property type="term" value="F:calcium-dependent phospholipid binding"/>
    <property type="evidence" value="ECO:0007669"/>
    <property type="project" value="UniProtKB-KW"/>
</dbReference>
<dbReference type="RefSeq" id="XP_009064328.1">
    <property type="nucleotide sequence ID" value="XM_009066080.1"/>
</dbReference>
<keyword evidence="7 11" id="KW-0111">Calcium/phospholipid-binding</keyword>
<keyword evidence="4 11" id="KW-0677">Repeat</keyword>
<comment type="domain">
    <text evidence="11">A pair of annexin repeats may form one binding site for calcium and phospholipid.</text>
</comment>
<dbReference type="FunFam" id="1.10.220.10:FF:000002">
    <property type="entry name" value="Annexin"/>
    <property type="match status" value="1"/>
</dbReference>
<reference evidence="12 13" key="1">
    <citation type="journal article" date="2013" name="Nature">
        <title>Insights into bilaterian evolution from three spiralian genomes.</title>
        <authorList>
            <person name="Simakov O."/>
            <person name="Marletaz F."/>
            <person name="Cho S.J."/>
            <person name="Edsinger-Gonzales E."/>
            <person name="Havlak P."/>
            <person name="Hellsten U."/>
            <person name="Kuo D.H."/>
            <person name="Larsson T."/>
            <person name="Lv J."/>
            <person name="Arendt D."/>
            <person name="Savage R."/>
            <person name="Osoegawa K."/>
            <person name="de Jong P."/>
            <person name="Grimwood J."/>
            <person name="Chapman J.A."/>
            <person name="Shapiro H."/>
            <person name="Aerts A."/>
            <person name="Otillar R.P."/>
            <person name="Terry A.Y."/>
            <person name="Boore J.L."/>
            <person name="Grigoriev I.V."/>
            <person name="Lindberg D.R."/>
            <person name="Seaver E.C."/>
            <person name="Weisblat D.A."/>
            <person name="Putnam N.H."/>
            <person name="Rokhsar D.S."/>
        </authorList>
    </citation>
    <scope>NUCLEOTIDE SEQUENCE [LARGE SCALE GENOMIC DNA]</scope>
</reference>
<name>V3ZQZ4_LOTGI</name>
<keyword evidence="6 11" id="KW-0041">Annexin</keyword>
<protein>
    <recommendedName>
        <fullName evidence="10 11">Annexin</fullName>
    </recommendedName>
</protein>
<dbReference type="Pfam" id="PF00191">
    <property type="entry name" value="Annexin"/>
    <property type="match status" value="4"/>
</dbReference>
<keyword evidence="5 11" id="KW-0106">Calcium</keyword>
<evidence type="ECO:0000256" key="9">
    <source>
        <dbReference type="ARBA" id="ARBA00060393"/>
    </source>
</evidence>
<comment type="subcellular location">
    <subcellularLocation>
        <location evidence="1">Host cell</location>
    </subcellularLocation>
    <subcellularLocation>
        <location evidence="2">Secreted</location>
        <location evidence="2">Extracellular exosome</location>
    </subcellularLocation>
    <subcellularLocation>
        <location evidence="9">Tegument</location>
    </subcellularLocation>
</comment>
<dbReference type="PRINTS" id="PR00196">
    <property type="entry name" value="ANNEXIN"/>
</dbReference>
<dbReference type="PANTHER" id="PTHR10502">
    <property type="entry name" value="ANNEXIN"/>
    <property type="match status" value="1"/>
</dbReference>
<dbReference type="GO" id="GO:0005634">
    <property type="term" value="C:nucleus"/>
    <property type="evidence" value="ECO:0007669"/>
    <property type="project" value="TreeGrafter"/>
</dbReference>
<dbReference type="Gene3D" id="1.10.220.10">
    <property type="entry name" value="Annexin"/>
    <property type="match status" value="4"/>
</dbReference>
<dbReference type="OrthoDB" id="37886at2759"/>
<dbReference type="InterPro" id="IPR001464">
    <property type="entry name" value="Annexin"/>
</dbReference>
<evidence type="ECO:0000256" key="3">
    <source>
        <dbReference type="ARBA" id="ARBA00007831"/>
    </source>
</evidence>
<dbReference type="SMART" id="SM00335">
    <property type="entry name" value="ANX"/>
    <property type="match status" value="4"/>
</dbReference>
<dbReference type="GO" id="GO:0005886">
    <property type="term" value="C:plasma membrane"/>
    <property type="evidence" value="ECO:0007669"/>
    <property type="project" value="TreeGrafter"/>
</dbReference>
<organism evidence="12 13">
    <name type="scientific">Lottia gigantea</name>
    <name type="common">Giant owl limpet</name>
    <dbReference type="NCBI Taxonomy" id="225164"/>
    <lineage>
        <taxon>Eukaryota</taxon>
        <taxon>Metazoa</taxon>
        <taxon>Spiralia</taxon>
        <taxon>Lophotrochozoa</taxon>
        <taxon>Mollusca</taxon>
        <taxon>Gastropoda</taxon>
        <taxon>Patellogastropoda</taxon>
        <taxon>Lottioidea</taxon>
        <taxon>Lottiidae</taxon>
        <taxon>Lottia</taxon>
    </lineage>
</organism>
<dbReference type="InterPro" id="IPR037104">
    <property type="entry name" value="Annexin_sf"/>
</dbReference>
<dbReference type="GO" id="GO:0005737">
    <property type="term" value="C:cytoplasm"/>
    <property type="evidence" value="ECO:0007669"/>
    <property type="project" value="TreeGrafter"/>
</dbReference>
<evidence type="ECO:0000256" key="6">
    <source>
        <dbReference type="ARBA" id="ARBA00023216"/>
    </source>
</evidence>
<dbReference type="FunFam" id="1.10.220.10:FF:000003">
    <property type="entry name" value="Annexin"/>
    <property type="match status" value="1"/>
</dbReference>
<dbReference type="GO" id="GO:0005576">
    <property type="term" value="C:extracellular region"/>
    <property type="evidence" value="ECO:0007669"/>
    <property type="project" value="UniProtKB-SubCell"/>
</dbReference>
<dbReference type="SUPFAM" id="SSF47874">
    <property type="entry name" value="Annexin"/>
    <property type="match status" value="1"/>
</dbReference>
<dbReference type="FunFam" id="1.10.220.10:FF:000004">
    <property type="entry name" value="Annexin"/>
    <property type="match status" value="1"/>
</dbReference>
<dbReference type="GO" id="GO:0005509">
    <property type="term" value="F:calcium ion binding"/>
    <property type="evidence" value="ECO:0007669"/>
    <property type="project" value="InterPro"/>
</dbReference>
<evidence type="ECO:0000256" key="5">
    <source>
        <dbReference type="ARBA" id="ARBA00022837"/>
    </source>
</evidence>
<proteinExistence type="inferred from homology"/>
<dbReference type="HOGENOM" id="CLU_025300_0_0_1"/>
<dbReference type="GO" id="GO:0012506">
    <property type="term" value="C:vesicle membrane"/>
    <property type="evidence" value="ECO:0007669"/>
    <property type="project" value="TreeGrafter"/>
</dbReference>
<evidence type="ECO:0000256" key="10">
    <source>
        <dbReference type="ARBA" id="ARBA00077076"/>
    </source>
</evidence>
<dbReference type="FunFam" id="1.10.220.10:FF:000001">
    <property type="entry name" value="Annexin"/>
    <property type="match status" value="1"/>
</dbReference>
<dbReference type="AlphaFoldDB" id="V3ZQZ4"/>
<keyword evidence="13" id="KW-1185">Reference proteome</keyword>
<evidence type="ECO:0000256" key="8">
    <source>
        <dbReference type="ARBA" id="ARBA00059330"/>
    </source>
</evidence>
<dbReference type="GO" id="GO:0001786">
    <property type="term" value="F:phosphatidylserine binding"/>
    <property type="evidence" value="ECO:0007669"/>
    <property type="project" value="TreeGrafter"/>
</dbReference>
<evidence type="ECO:0000313" key="13">
    <source>
        <dbReference type="Proteomes" id="UP000030746"/>
    </source>
</evidence>
<dbReference type="CTD" id="20233172"/>
<dbReference type="KEGG" id="lgi:LOTGIDRAFT_131243"/>
<evidence type="ECO:0000256" key="4">
    <source>
        <dbReference type="ARBA" id="ARBA00022737"/>
    </source>
</evidence>
<comment type="function">
    <text evidence="8">Involved in reproduction of the worm. Involved in host-parasite interaction. Delivered into the host cell by means of parasite exosomes. Binds to acidic phospholipid membranes in a calcium-dependent manner in vitro. Causes aggregation of liposomes in the presence of calcium, but not in its absence. Likely to promote membrane fusion. May provide structural integrity within the tegument.</text>
</comment>
<evidence type="ECO:0000256" key="7">
    <source>
        <dbReference type="ARBA" id="ARBA00023302"/>
    </source>
</evidence>